<accession>A0A7X5J907</accession>
<dbReference type="Proteomes" id="UP000586722">
    <property type="component" value="Unassembled WGS sequence"/>
</dbReference>
<organism evidence="1 2">
    <name type="scientific">Pannonibacter tanglangensis</name>
    <dbReference type="NCBI Taxonomy" id="2750084"/>
    <lineage>
        <taxon>Bacteria</taxon>
        <taxon>Pseudomonadati</taxon>
        <taxon>Pseudomonadota</taxon>
        <taxon>Alphaproteobacteria</taxon>
        <taxon>Hyphomicrobiales</taxon>
        <taxon>Stappiaceae</taxon>
        <taxon>Pannonibacter</taxon>
    </lineage>
</organism>
<dbReference type="AlphaFoldDB" id="A0A7X5J907"/>
<evidence type="ECO:0000313" key="2">
    <source>
        <dbReference type="Proteomes" id="UP000586722"/>
    </source>
</evidence>
<proteinExistence type="predicted"/>
<sequence length="219" mass="23242">MAYRNRVWPDGSVRAEPARGTVMGNRGGRIHDIETKEIIRTQASRRWICCVLAFKGRRRQVMGRGYTELFFLDEVTALAAGHRPCFECRREAARSFATLASQAPGMGGRSDADALDRALAAERGAGRGAGRGTRLQVDLRHASGRLPAGTLLQQGDAFLAISAKGLLRWSASGYAPATAGGTDGASGLAEVLTPPLTRHVLAAGYQPIWHASAGDASAS</sequence>
<reference evidence="2" key="1">
    <citation type="submission" date="2020-01" db="EMBL/GenBank/DDBJ databases">
        <authorList>
            <person name="Fang Y."/>
            <person name="Sun R."/>
            <person name="Nie L."/>
            <person name="He J."/>
            <person name="Hao L."/>
            <person name="Wang L."/>
            <person name="Su S."/>
            <person name="Lv E."/>
            <person name="Zhang Z."/>
            <person name="Xie R."/>
            <person name="Liu H."/>
        </authorList>
    </citation>
    <scope>NUCLEOTIDE SEQUENCE [LARGE SCALE GENOMIC DNA]</scope>
    <source>
        <strain evidence="2">XCT-53</strain>
    </source>
</reference>
<comment type="caution">
    <text evidence="1">The sequence shown here is derived from an EMBL/GenBank/DDBJ whole genome shotgun (WGS) entry which is preliminary data.</text>
</comment>
<evidence type="ECO:0000313" key="1">
    <source>
        <dbReference type="EMBL" id="NBN79052.1"/>
    </source>
</evidence>
<name>A0A7X5J907_9HYPH</name>
<keyword evidence="2" id="KW-1185">Reference proteome</keyword>
<gene>
    <name evidence="1" type="ORF">GWI72_12305</name>
</gene>
<dbReference type="EMBL" id="JAABLQ010000001">
    <property type="protein sequence ID" value="NBN79052.1"/>
    <property type="molecule type" value="Genomic_DNA"/>
</dbReference>
<protein>
    <submittedName>
        <fullName evidence="1">Uncharacterized protein</fullName>
    </submittedName>
</protein>